<feature type="domain" description="F-box" evidence="2">
    <location>
        <begin position="30"/>
        <end position="65"/>
    </location>
</feature>
<dbReference type="SUPFAM" id="SSF81383">
    <property type="entry name" value="F-box domain"/>
    <property type="match status" value="1"/>
</dbReference>
<feature type="compositionally biased region" description="Low complexity" evidence="1">
    <location>
        <begin position="161"/>
        <end position="175"/>
    </location>
</feature>
<feature type="region of interest" description="Disordered" evidence="1">
    <location>
        <begin position="145"/>
        <end position="189"/>
    </location>
</feature>
<dbReference type="InterPro" id="IPR036047">
    <property type="entry name" value="F-box-like_dom_sf"/>
</dbReference>
<dbReference type="EMBL" id="JAAECE010000003">
    <property type="protein sequence ID" value="KAF1803030.1"/>
    <property type="molecule type" value="Genomic_DNA"/>
</dbReference>
<dbReference type="Gene3D" id="3.80.10.10">
    <property type="entry name" value="Ribonuclease Inhibitor"/>
    <property type="match status" value="2"/>
</dbReference>
<comment type="caution">
    <text evidence="3">The sequence shown here is derived from an EMBL/GenBank/DDBJ whole genome shotgun (WGS) entry which is preliminary data.</text>
</comment>
<dbReference type="InterPro" id="IPR001810">
    <property type="entry name" value="F-box_dom"/>
</dbReference>
<accession>A0A8H4F314</accession>
<dbReference type="AlphaFoldDB" id="A0A8H4F314"/>
<dbReference type="InterPro" id="IPR032675">
    <property type="entry name" value="LRR_dom_sf"/>
</dbReference>
<dbReference type="GO" id="GO:0031146">
    <property type="term" value="P:SCF-dependent proteasomal ubiquitin-dependent protein catabolic process"/>
    <property type="evidence" value="ECO:0007669"/>
    <property type="project" value="TreeGrafter"/>
</dbReference>
<dbReference type="GO" id="GO:0019005">
    <property type="term" value="C:SCF ubiquitin ligase complex"/>
    <property type="evidence" value="ECO:0007669"/>
    <property type="project" value="TreeGrafter"/>
</dbReference>
<organism evidence="3 4">
    <name type="scientific">Mucor circinelloides f. lusitanicus</name>
    <name type="common">Mucor racemosus var. lusitanicus</name>
    <dbReference type="NCBI Taxonomy" id="29924"/>
    <lineage>
        <taxon>Eukaryota</taxon>
        <taxon>Fungi</taxon>
        <taxon>Fungi incertae sedis</taxon>
        <taxon>Mucoromycota</taxon>
        <taxon>Mucoromycotina</taxon>
        <taxon>Mucoromycetes</taxon>
        <taxon>Mucorales</taxon>
        <taxon>Mucorineae</taxon>
        <taxon>Mucoraceae</taxon>
        <taxon>Mucor</taxon>
    </lineage>
</organism>
<dbReference type="SMART" id="SM00367">
    <property type="entry name" value="LRR_CC"/>
    <property type="match status" value="5"/>
</dbReference>
<dbReference type="Proteomes" id="UP000469890">
    <property type="component" value="Unassembled WGS sequence"/>
</dbReference>
<protein>
    <recommendedName>
        <fullName evidence="2">F-box domain-containing protein</fullName>
    </recommendedName>
</protein>
<name>A0A8H4F314_MUCCL</name>
<gene>
    <name evidence="3" type="ORF">FB192DRAFT_1456260</name>
</gene>
<reference evidence="3 4" key="1">
    <citation type="submission" date="2019-09" db="EMBL/GenBank/DDBJ databases">
        <authorList>
            <consortium name="DOE Joint Genome Institute"/>
            <person name="Mondo S.J."/>
            <person name="Navarro-Mendoza M.I."/>
            <person name="Perez-Arques C."/>
            <person name="Panchal S."/>
            <person name="Nicolas F.E."/>
            <person name="Ganguly P."/>
            <person name="Pangilinan J."/>
            <person name="Grigoriev I."/>
            <person name="Heitman J."/>
            <person name="Sanya K."/>
            <person name="Garre V."/>
        </authorList>
    </citation>
    <scope>NUCLEOTIDE SEQUENCE [LARGE SCALE GENOMIC DNA]</scope>
    <source>
        <strain evidence="3 4">MU402</strain>
    </source>
</reference>
<evidence type="ECO:0000256" key="1">
    <source>
        <dbReference type="SAM" id="MobiDB-lite"/>
    </source>
</evidence>
<dbReference type="InterPro" id="IPR006553">
    <property type="entry name" value="Leu-rich_rpt_Cys-con_subtyp"/>
</dbReference>
<evidence type="ECO:0000313" key="4">
    <source>
        <dbReference type="Proteomes" id="UP000469890"/>
    </source>
</evidence>
<dbReference type="SUPFAM" id="SSF52047">
    <property type="entry name" value="RNI-like"/>
    <property type="match status" value="1"/>
</dbReference>
<dbReference type="Pfam" id="PF12937">
    <property type="entry name" value="F-box-like"/>
    <property type="match status" value="1"/>
</dbReference>
<evidence type="ECO:0000313" key="3">
    <source>
        <dbReference type="EMBL" id="KAF1803030.1"/>
    </source>
</evidence>
<sequence>MTRDALLKAIPTPSTITTINSNSSKLTPCLDHIFSFLDSKQDLKKAALVSKIWHQKAAKRLWSNFKFVREREFERIFHILSRRSTTIPYGNLITSLDLTHSDRDFAINSNHIFLITMLCPNLESIAITFHHTRLVAPPVAQHLLGNRKPTLPAQRPPLPLPMMARQQQQQQQQAQPPAPKPLPQQQPQQPIQTPILPLAHFAHNCPKLKSIRLVSYSPKTDDSVYEMAKFLTSGSLESITFSNCSTIQSSTLCKLAITNPQLKCIEIMGSTPISDSSLATLVDRCGATLEYLSIGNAHQLTDKSMRYVPLRCKKIRQICIFNNTERVSEDTLTAMITHCPTLQTISLSDSRCLGSTFFNSVVQRVNIEMANILQHQAHRGSGLQRLCLGGVRREMITSRYMHELIDKSASKNDLQAAVDDQDDDNDDVENQLTHIIDTTKFMPKSTVIRGSTVWWQRRRLITTNAN</sequence>
<dbReference type="PANTHER" id="PTHR13318">
    <property type="entry name" value="PARTNER OF PAIRED, ISOFORM B-RELATED"/>
    <property type="match status" value="1"/>
</dbReference>
<evidence type="ECO:0000259" key="2">
    <source>
        <dbReference type="Pfam" id="PF12937"/>
    </source>
</evidence>
<proteinExistence type="predicted"/>